<name>A0A4Q9PD41_9APHY</name>
<keyword evidence="2" id="KW-1185">Reference proteome</keyword>
<sequence>MESSRNDSNGTSTYVNNIIPTTSAPSSLSVFNLSHPPPWRSSHSLSNLGSTIHHDELLLARSQWPISAEVGNMIVAEPSYPQVEESSQSRAVLSPPQALIVSDQASGSANFSQRGATISASGDESNAVATRFIPNSTTPTSTQELSVTTVACAVFYGGIVSAPDCEHFQLFPSLSLRSDQVHRSGDEVHTVGLDVLLQTLQTSLISSMSPFNIDWLLDVLSAPDFPVAFLFATSRAIPSEGLDYRSPRNLFRLIYPNCTSLLPLTYPFSPSSLDALLSLDSQCRSNVTLLETLRLFGASSTRACFTLFIERVQLAPESSMAGRVAHFVPLPQYQQGSSTTADAGPPVLTPAMASAGLQIDTLCKTRGCSSDSLYAARYTSQQGRAGVLADMVYNHAAMASILRSCGFTMEDMKHGDSCCHIQGITLSCSNILANFGWQHTTFKKGIIRHSHGQRIAATSWPVTFSVDSQDYVYWQDTCYLWSATGPLGPGYNPASATRTTLSARTFDSWAPKWPRSL</sequence>
<protein>
    <submittedName>
        <fullName evidence="1">Uncharacterized protein</fullName>
    </submittedName>
</protein>
<reference evidence="1 2" key="1">
    <citation type="submission" date="2019-01" db="EMBL/GenBank/DDBJ databases">
        <title>Draft genome sequences of three monokaryotic isolates of the white-rot basidiomycete fungus Dichomitus squalens.</title>
        <authorList>
            <consortium name="DOE Joint Genome Institute"/>
            <person name="Lopez S.C."/>
            <person name="Andreopoulos B."/>
            <person name="Pangilinan J."/>
            <person name="Lipzen A."/>
            <person name="Riley R."/>
            <person name="Ahrendt S."/>
            <person name="Ng V."/>
            <person name="Barry K."/>
            <person name="Daum C."/>
            <person name="Grigoriev I.V."/>
            <person name="Hilden K.S."/>
            <person name="Makela M.R."/>
            <person name="de Vries R.P."/>
        </authorList>
    </citation>
    <scope>NUCLEOTIDE SEQUENCE [LARGE SCALE GENOMIC DNA]</scope>
    <source>
        <strain evidence="1 2">CBS 464.89</strain>
    </source>
</reference>
<gene>
    <name evidence="1" type="ORF">BD310DRAFT_971033</name>
</gene>
<organism evidence="1 2">
    <name type="scientific">Dichomitus squalens</name>
    <dbReference type="NCBI Taxonomy" id="114155"/>
    <lineage>
        <taxon>Eukaryota</taxon>
        <taxon>Fungi</taxon>
        <taxon>Dikarya</taxon>
        <taxon>Basidiomycota</taxon>
        <taxon>Agaricomycotina</taxon>
        <taxon>Agaricomycetes</taxon>
        <taxon>Polyporales</taxon>
        <taxon>Polyporaceae</taxon>
        <taxon>Dichomitus</taxon>
    </lineage>
</organism>
<accession>A0A4Q9PD41</accession>
<dbReference type="AlphaFoldDB" id="A0A4Q9PD41"/>
<proteinExistence type="predicted"/>
<dbReference type="EMBL" id="ML145274">
    <property type="protein sequence ID" value="TBU51965.1"/>
    <property type="molecule type" value="Genomic_DNA"/>
</dbReference>
<dbReference type="Proteomes" id="UP000292082">
    <property type="component" value="Unassembled WGS sequence"/>
</dbReference>
<evidence type="ECO:0000313" key="2">
    <source>
        <dbReference type="Proteomes" id="UP000292082"/>
    </source>
</evidence>
<evidence type="ECO:0000313" key="1">
    <source>
        <dbReference type="EMBL" id="TBU51965.1"/>
    </source>
</evidence>